<feature type="compositionally biased region" description="Polar residues" evidence="1">
    <location>
        <begin position="183"/>
        <end position="192"/>
    </location>
</feature>
<dbReference type="AlphaFoldDB" id="A0A913ZT99"/>
<name>A0A913ZT99_PATMI</name>
<sequence>MPRTTRSLPQSPSTEPRRRSTRIAALPQTSPEPKPKPAPKKTPTSAEKPERRGRPAGSAKKTPSPKKSTRGRKRKAQPEPAEDEEPEAKTSKDETEEEPAETEQEDVKADGAGDGEKEGGDATDAQEGTDEENRKPEVAESQDEKMETNQAKAPAPEAKSEAPPKVKPTIPMMQNPVVKITASQVPQHSTVAQEVKKPAATPAAPPTAPPTALPQVIKASPPAPTAAKPTVTQSPAKQTVESAPKPTAALETSQAIPETSQAAGPPAPSRTEVQPTAQAPVTVSTPIVIPVADTKSQQQQPDVVVVSANVQNVTAAVAEKAAAPETTRKVEDVAVNLSQDSSKPQQETAAPQTDGGQGAVSGASPGHRKYPPPLQFLTKPEIMITPASDAEPSPTPGTPGGAESDESDQKVADKPVEEPSKEQDVPNNATPSENIDNLKKDAVQHDGMNNGESVAPAAAAVAV</sequence>
<feature type="compositionally biased region" description="Pro residues" evidence="1">
    <location>
        <begin position="203"/>
        <end position="212"/>
    </location>
</feature>
<feature type="region of interest" description="Disordered" evidence="1">
    <location>
        <begin position="1"/>
        <end position="171"/>
    </location>
</feature>
<feature type="compositionally biased region" description="Basic and acidic residues" evidence="1">
    <location>
        <begin position="105"/>
        <end position="120"/>
    </location>
</feature>
<proteinExistence type="predicted"/>
<dbReference type="GeneID" id="119727184"/>
<dbReference type="RefSeq" id="XP_038054983.1">
    <property type="nucleotide sequence ID" value="XM_038199055.1"/>
</dbReference>
<keyword evidence="3" id="KW-1185">Reference proteome</keyword>
<dbReference type="OMA" id="NHERRMR"/>
<evidence type="ECO:0000313" key="3">
    <source>
        <dbReference type="Proteomes" id="UP000887568"/>
    </source>
</evidence>
<reference evidence="2" key="1">
    <citation type="submission" date="2022-11" db="UniProtKB">
        <authorList>
            <consortium name="EnsemblMetazoa"/>
        </authorList>
    </citation>
    <scope>IDENTIFICATION</scope>
</reference>
<protein>
    <submittedName>
        <fullName evidence="2">Uncharacterized protein</fullName>
    </submittedName>
</protein>
<dbReference type="Proteomes" id="UP000887568">
    <property type="component" value="Unplaced"/>
</dbReference>
<dbReference type="EnsemblMetazoa" id="XM_038199055.1">
    <property type="protein sequence ID" value="XP_038054983.1"/>
    <property type="gene ID" value="LOC119727184"/>
</dbReference>
<feature type="compositionally biased region" description="Low complexity" evidence="1">
    <location>
        <begin position="454"/>
        <end position="463"/>
    </location>
</feature>
<evidence type="ECO:0000256" key="1">
    <source>
        <dbReference type="SAM" id="MobiDB-lite"/>
    </source>
</evidence>
<feature type="compositionally biased region" description="Polar residues" evidence="1">
    <location>
        <begin position="425"/>
        <end position="435"/>
    </location>
</feature>
<feature type="compositionally biased region" description="Polar residues" evidence="1">
    <location>
        <begin position="231"/>
        <end position="241"/>
    </location>
</feature>
<organism evidence="2 3">
    <name type="scientific">Patiria miniata</name>
    <name type="common">Bat star</name>
    <name type="synonym">Asterina miniata</name>
    <dbReference type="NCBI Taxonomy" id="46514"/>
    <lineage>
        <taxon>Eukaryota</taxon>
        <taxon>Metazoa</taxon>
        <taxon>Echinodermata</taxon>
        <taxon>Eleutherozoa</taxon>
        <taxon>Asterozoa</taxon>
        <taxon>Asteroidea</taxon>
        <taxon>Valvatacea</taxon>
        <taxon>Valvatida</taxon>
        <taxon>Asterinidae</taxon>
        <taxon>Patiria</taxon>
    </lineage>
</organism>
<feature type="compositionally biased region" description="Polar residues" evidence="1">
    <location>
        <begin position="250"/>
        <end position="262"/>
    </location>
</feature>
<feature type="region of interest" description="Disordered" evidence="1">
    <location>
        <begin position="318"/>
        <end position="463"/>
    </location>
</feature>
<feature type="compositionally biased region" description="Basic and acidic residues" evidence="1">
    <location>
        <begin position="131"/>
        <end position="147"/>
    </location>
</feature>
<dbReference type="OrthoDB" id="10642400at2759"/>
<feature type="compositionally biased region" description="Polar residues" evidence="1">
    <location>
        <begin position="1"/>
        <end position="10"/>
    </location>
</feature>
<dbReference type="RefSeq" id="XP_038054977.1">
    <property type="nucleotide sequence ID" value="XM_038199049.1"/>
</dbReference>
<evidence type="ECO:0000313" key="2">
    <source>
        <dbReference type="EnsemblMetazoa" id="XP_038054983.1"/>
    </source>
</evidence>
<dbReference type="EnsemblMetazoa" id="XM_038199049.1">
    <property type="protein sequence ID" value="XP_038054977.1"/>
    <property type="gene ID" value="LOC119727184"/>
</dbReference>
<feature type="compositionally biased region" description="Basic and acidic residues" evidence="1">
    <location>
        <begin position="407"/>
        <end position="424"/>
    </location>
</feature>
<accession>A0A913ZT99</accession>
<feature type="compositionally biased region" description="Polar residues" evidence="1">
    <location>
        <begin position="336"/>
        <end position="351"/>
    </location>
</feature>
<feature type="region of interest" description="Disordered" evidence="1">
    <location>
        <begin position="183"/>
        <end position="279"/>
    </location>
</feature>
<feature type="compositionally biased region" description="Acidic residues" evidence="1">
    <location>
        <begin position="94"/>
        <end position="104"/>
    </location>
</feature>
<feature type="compositionally biased region" description="Basic residues" evidence="1">
    <location>
        <begin position="63"/>
        <end position="75"/>
    </location>
</feature>